<accession>E2BYT2</accession>
<name>E2BYT2_HARSA</name>
<dbReference type="OrthoDB" id="7554769at2759"/>
<dbReference type="AlphaFoldDB" id="E2BYT2"/>
<reference evidence="1 2" key="1">
    <citation type="journal article" date="2010" name="Science">
        <title>Genomic comparison of the ants Camponotus floridanus and Harpegnathos saltator.</title>
        <authorList>
            <person name="Bonasio R."/>
            <person name="Zhang G."/>
            <person name="Ye C."/>
            <person name="Mutti N.S."/>
            <person name="Fang X."/>
            <person name="Qin N."/>
            <person name="Donahue G."/>
            <person name="Yang P."/>
            <person name="Li Q."/>
            <person name="Li C."/>
            <person name="Zhang P."/>
            <person name="Huang Z."/>
            <person name="Berger S.L."/>
            <person name="Reinberg D."/>
            <person name="Wang J."/>
            <person name="Liebig J."/>
        </authorList>
    </citation>
    <scope>NUCLEOTIDE SEQUENCE [LARGE SCALE GENOMIC DNA]</scope>
    <source>
        <strain evidence="1 2">R22 G/1</strain>
    </source>
</reference>
<gene>
    <name evidence="1" type="ORF">EAI_05700</name>
</gene>
<sequence length="85" mass="9365">LTASVLEAAMKILDFSIKSKNLKGTHVKVLRDAAAAIAAGTNLMSKYMARDKCGDNLNEIEELKIENSNLKASLNDVKRELEEMK</sequence>
<dbReference type="Proteomes" id="UP000008237">
    <property type="component" value="Unassembled WGS sequence"/>
</dbReference>
<organism evidence="2">
    <name type="scientific">Harpegnathos saltator</name>
    <name type="common">Jerdon's jumping ant</name>
    <dbReference type="NCBI Taxonomy" id="610380"/>
    <lineage>
        <taxon>Eukaryota</taxon>
        <taxon>Metazoa</taxon>
        <taxon>Ecdysozoa</taxon>
        <taxon>Arthropoda</taxon>
        <taxon>Hexapoda</taxon>
        <taxon>Insecta</taxon>
        <taxon>Pterygota</taxon>
        <taxon>Neoptera</taxon>
        <taxon>Endopterygota</taxon>
        <taxon>Hymenoptera</taxon>
        <taxon>Apocrita</taxon>
        <taxon>Aculeata</taxon>
        <taxon>Formicoidea</taxon>
        <taxon>Formicidae</taxon>
        <taxon>Ponerinae</taxon>
        <taxon>Ponerini</taxon>
        <taxon>Harpegnathos</taxon>
    </lineage>
</organism>
<keyword evidence="2" id="KW-1185">Reference proteome</keyword>
<evidence type="ECO:0000313" key="2">
    <source>
        <dbReference type="Proteomes" id="UP000008237"/>
    </source>
</evidence>
<feature type="non-terminal residue" evidence="1">
    <location>
        <position position="1"/>
    </location>
</feature>
<protein>
    <submittedName>
        <fullName evidence="1">Uncharacterized protein</fullName>
    </submittedName>
</protein>
<evidence type="ECO:0000313" key="1">
    <source>
        <dbReference type="EMBL" id="EFN79151.1"/>
    </source>
</evidence>
<dbReference type="EMBL" id="GL451516">
    <property type="protein sequence ID" value="EFN79151.1"/>
    <property type="molecule type" value="Genomic_DNA"/>
</dbReference>
<proteinExistence type="predicted"/>
<feature type="non-terminal residue" evidence="1">
    <location>
        <position position="85"/>
    </location>
</feature>
<dbReference type="InParanoid" id="E2BYT2"/>